<evidence type="ECO:0000259" key="7">
    <source>
        <dbReference type="PROSITE" id="PS50983"/>
    </source>
</evidence>
<dbReference type="Gene3D" id="3.40.50.1980">
    <property type="entry name" value="Nitrogenase molybdenum iron protein domain"/>
    <property type="match status" value="2"/>
</dbReference>
<accession>A0A5C4N971</accession>
<dbReference type="Proteomes" id="UP000305709">
    <property type="component" value="Unassembled WGS sequence"/>
</dbReference>
<proteinExistence type="inferred from homology"/>
<dbReference type="Pfam" id="PF01497">
    <property type="entry name" value="Peripla_BP_2"/>
    <property type="match status" value="1"/>
</dbReference>
<comment type="similarity">
    <text evidence="2">Belongs to the bacterial solute-binding protein 8 family.</text>
</comment>
<dbReference type="SUPFAM" id="SSF53807">
    <property type="entry name" value="Helical backbone' metal receptor"/>
    <property type="match status" value="1"/>
</dbReference>
<dbReference type="InterPro" id="IPR051313">
    <property type="entry name" value="Bact_iron-sidero_bind"/>
</dbReference>
<dbReference type="EMBL" id="VDFV01000031">
    <property type="protein sequence ID" value="TNC66610.1"/>
    <property type="molecule type" value="Genomic_DNA"/>
</dbReference>
<evidence type="ECO:0000256" key="2">
    <source>
        <dbReference type="ARBA" id="ARBA00008814"/>
    </source>
</evidence>
<dbReference type="OrthoDB" id="63946at2"/>
<dbReference type="InterPro" id="IPR002491">
    <property type="entry name" value="ABC_transptr_periplasmic_BD"/>
</dbReference>
<dbReference type="CDD" id="cd01140">
    <property type="entry name" value="FatB"/>
    <property type="match status" value="1"/>
</dbReference>
<keyword evidence="4" id="KW-0408">Iron</keyword>
<name>A0A5C4N971_9RHOB</name>
<feature type="signal peptide" evidence="6">
    <location>
        <begin position="1"/>
        <end position="20"/>
    </location>
</feature>
<evidence type="ECO:0000313" key="8">
    <source>
        <dbReference type="EMBL" id="TNC66610.1"/>
    </source>
</evidence>
<dbReference type="InterPro" id="IPR033870">
    <property type="entry name" value="FatB"/>
</dbReference>
<evidence type="ECO:0000256" key="6">
    <source>
        <dbReference type="SAM" id="SignalP"/>
    </source>
</evidence>
<gene>
    <name evidence="8" type="ORF">FHG71_16160</name>
</gene>
<evidence type="ECO:0000256" key="3">
    <source>
        <dbReference type="ARBA" id="ARBA00022448"/>
    </source>
</evidence>
<keyword evidence="3" id="KW-0813">Transport</keyword>
<dbReference type="PANTHER" id="PTHR30532">
    <property type="entry name" value="IRON III DICITRATE-BINDING PERIPLASMIC PROTEIN"/>
    <property type="match status" value="1"/>
</dbReference>
<feature type="domain" description="Fe/B12 periplasmic-binding" evidence="7">
    <location>
        <begin position="40"/>
        <end position="300"/>
    </location>
</feature>
<reference evidence="8 9" key="1">
    <citation type="submission" date="2019-06" db="EMBL/GenBank/DDBJ databases">
        <authorList>
            <person name="Jiang L."/>
        </authorList>
    </citation>
    <scope>NUCLEOTIDE SEQUENCE [LARGE SCALE GENOMIC DNA]</scope>
    <source>
        <strain evidence="8 9">YIM 48858</strain>
    </source>
</reference>
<keyword evidence="4" id="KW-0406">Ion transport</keyword>
<sequence>MARTLVLAVAALVAAAPALAQTVTVETARGSAEVPVAPDTLVVFDVAAMDTLDALGATAAGAPDQVTLDYLQDFAANAEVVGTLFEPDFEAVNALAPDLVVAGGRSAAQVDALAQVAPTIDMTIPGDDLVGTALARLDAYGALLGREVEAGAIRAEIEAQLAQARAAVEGRGTALVVLTNGPKISAYGAGSRFGWLHTDLGLPQAVEGLSVDSHGEAIGFELIRDANPDWLIVIDRAAAIGDEGARAAETLDNALVAETTAWREGQVIYLPAAESYVAGGGVQALGRNLDRLLEAFGPAS</sequence>
<evidence type="ECO:0000256" key="5">
    <source>
        <dbReference type="ARBA" id="ARBA00022729"/>
    </source>
</evidence>
<dbReference type="PROSITE" id="PS50983">
    <property type="entry name" value="FE_B12_PBP"/>
    <property type="match status" value="1"/>
</dbReference>
<dbReference type="RefSeq" id="WP_139082738.1">
    <property type="nucleotide sequence ID" value="NZ_VDFV01000031.1"/>
</dbReference>
<comment type="subcellular location">
    <subcellularLocation>
        <location evidence="1">Cell envelope</location>
    </subcellularLocation>
</comment>
<comment type="caution">
    <text evidence="8">The sequence shown here is derived from an EMBL/GenBank/DDBJ whole genome shotgun (WGS) entry which is preliminary data.</text>
</comment>
<dbReference type="GO" id="GO:0030288">
    <property type="term" value="C:outer membrane-bounded periplasmic space"/>
    <property type="evidence" value="ECO:0007669"/>
    <property type="project" value="TreeGrafter"/>
</dbReference>
<protein>
    <submittedName>
        <fullName evidence="8">Siderophore ABC transporter substrate-binding protein</fullName>
    </submittedName>
</protein>
<evidence type="ECO:0000256" key="4">
    <source>
        <dbReference type="ARBA" id="ARBA00022496"/>
    </source>
</evidence>
<evidence type="ECO:0000256" key="1">
    <source>
        <dbReference type="ARBA" id="ARBA00004196"/>
    </source>
</evidence>
<feature type="chain" id="PRO_5022688052" evidence="6">
    <location>
        <begin position="21"/>
        <end position="300"/>
    </location>
</feature>
<keyword evidence="4" id="KW-0410">Iron transport</keyword>
<dbReference type="PANTHER" id="PTHR30532:SF28">
    <property type="entry name" value="PETROBACTIN-BINDING PROTEIN YCLQ"/>
    <property type="match status" value="1"/>
</dbReference>
<organism evidence="8 9">
    <name type="scientific">Rubellimicrobium roseum</name>
    <dbReference type="NCBI Taxonomy" id="687525"/>
    <lineage>
        <taxon>Bacteria</taxon>
        <taxon>Pseudomonadati</taxon>
        <taxon>Pseudomonadota</taxon>
        <taxon>Alphaproteobacteria</taxon>
        <taxon>Rhodobacterales</taxon>
        <taxon>Roseobacteraceae</taxon>
        <taxon>Rubellimicrobium</taxon>
    </lineage>
</organism>
<keyword evidence="9" id="KW-1185">Reference proteome</keyword>
<keyword evidence="5 6" id="KW-0732">Signal</keyword>
<evidence type="ECO:0000313" key="9">
    <source>
        <dbReference type="Proteomes" id="UP000305709"/>
    </source>
</evidence>
<dbReference type="AlphaFoldDB" id="A0A5C4N971"/>
<dbReference type="GO" id="GO:1901678">
    <property type="term" value="P:iron coordination entity transport"/>
    <property type="evidence" value="ECO:0007669"/>
    <property type="project" value="UniProtKB-ARBA"/>
</dbReference>